<dbReference type="PANTHER" id="PTHR42879">
    <property type="entry name" value="3-OXOACYL-(ACYL-CARRIER-PROTEIN) REDUCTASE"/>
    <property type="match status" value="1"/>
</dbReference>
<name>A0A0B6ZAR2_9EUPU</name>
<proteinExistence type="inferred from homology"/>
<evidence type="ECO:0000256" key="1">
    <source>
        <dbReference type="ARBA" id="ARBA00006484"/>
    </source>
</evidence>
<evidence type="ECO:0000256" key="5">
    <source>
        <dbReference type="RuleBase" id="RU000363"/>
    </source>
</evidence>
<dbReference type="PRINTS" id="PR00081">
    <property type="entry name" value="GDHRDH"/>
</dbReference>
<comment type="similarity">
    <text evidence="1 5">Belongs to the short-chain dehydrogenases/reductases (SDR) family.</text>
</comment>
<dbReference type="InterPro" id="IPR036291">
    <property type="entry name" value="NAD(P)-bd_dom_sf"/>
</dbReference>
<evidence type="ECO:0000256" key="4">
    <source>
        <dbReference type="ARBA" id="ARBA00048508"/>
    </source>
</evidence>
<dbReference type="InterPro" id="IPR050259">
    <property type="entry name" value="SDR"/>
</dbReference>
<organism evidence="6">
    <name type="scientific">Arion vulgaris</name>
    <dbReference type="NCBI Taxonomy" id="1028688"/>
    <lineage>
        <taxon>Eukaryota</taxon>
        <taxon>Metazoa</taxon>
        <taxon>Spiralia</taxon>
        <taxon>Lophotrochozoa</taxon>
        <taxon>Mollusca</taxon>
        <taxon>Gastropoda</taxon>
        <taxon>Heterobranchia</taxon>
        <taxon>Euthyneura</taxon>
        <taxon>Panpulmonata</taxon>
        <taxon>Eupulmonata</taxon>
        <taxon>Stylommatophora</taxon>
        <taxon>Helicina</taxon>
        <taxon>Arionoidea</taxon>
        <taxon>Arionidae</taxon>
        <taxon>Arion</taxon>
    </lineage>
</organism>
<dbReference type="InterPro" id="IPR002347">
    <property type="entry name" value="SDR_fam"/>
</dbReference>
<dbReference type="Gene3D" id="3.40.50.720">
    <property type="entry name" value="NAD(P)-binding Rossmann-like Domain"/>
    <property type="match status" value="1"/>
</dbReference>
<dbReference type="PRINTS" id="PR00080">
    <property type="entry name" value="SDRFAMILY"/>
</dbReference>
<dbReference type="GO" id="GO:0032787">
    <property type="term" value="P:monocarboxylic acid metabolic process"/>
    <property type="evidence" value="ECO:0007669"/>
    <property type="project" value="UniProtKB-ARBA"/>
</dbReference>
<dbReference type="AlphaFoldDB" id="A0A0B6ZAR2"/>
<evidence type="ECO:0000256" key="3">
    <source>
        <dbReference type="ARBA" id="ARBA00023002"/>
    </source>
</evidence>
<dbReference type="PANTHER" id="PTHR42879:SF2">
    <property type="entry name" value="3-OXOACYL-[ACYL-CARRIER-PROTEIN] REDUCTASE FABG"/>
    <property type="match status" value="1"/>
</dbReference>
<sequence>MTEGTKGKVALVTGSTTGIGRGIAHGLAKAGCSVVLTGLGTDKEIAELLTEFQSQYKGSFHFVPGDFIVTEKTEKFANDVLAIYPEGIDILVNNAGLLGEAPIEDLTTKMWLDTVAVNLTAPFILTRAFFPLMKKKHWGRIINIASQMGLIADPHNIVYCSTKAGLLGFSRVAAIEGAKFGITCNAVCPGYTDAPMSLSIVKREAAEKGITYEEAKAEFMNQRSPMGRFIPLQEVVDLVVYLSSNSASCISGSPIPIDAANMAR</sequence>
<dbReference type="GO" id="GO:0004316">
    <property type="term" value="F:3-oxoacyl-[acyl-carrier-protein] reductase (NADPH) activity"/>
    <property type="evidence" value="ECO:0007669"/>
    <property type="project" value="UniProtKB-EC"/>
</dbReference>
<evidence type="ECO:0000256" key="2">
    <source>
        <dbReference type="ARBA" id="ARBA00012948"/>
    </source>
</evidence>
<dbReference type="Pfam" id="PF00106">
    <property type="entry name" value="adh_short"/>
    <property type="match status" value="1"/>
</dbReference>
<gene>
    <name evidence="6" type="primary">ORF55492</name>
</gene>
<accession>A0A0B6ZAR2</accession>
<reference evidence="6" key="1">
    <citation type="submission" date="2014-12" db="EMBL/GenBank/DDBJ databases">
        <title>Insight into the proteome of Arion vulgaris.</title>
        <authorList>
            <person name="Aradska J."/>
            <person name="Bulat T."/>
            <person name="Smidak R."/>
            <person name="Sarate P."/>
            <person name="Gangsoo J."/>
            <person name="Sialana F."/>
            <person name="Bilban M."/>
            <person name="Lubec G."/>
        </authorList>
    </citation>
    <scope>NUCLEOTIDE SEQUENCE</scope>
    <source>
        <tissue evidence="6">Skin</tissue>
    </source>
</reference>
<dbReference type="FunFam" id="3.40.50.720:FF:000084">
    <property type="entry name" value="Short-chain dehydrogenase reductase"/>
    <property type="match status" value="1"/>
</dbReference>
<dbReference type="SUPFAM" id="SSF51735">
    <property type="entry name" value="NAD(P)-binding Rossmann-fold domains"/>
    <property type="match status" value="1"/>
</dbReference>
<dbReference type="EMBL" id="HACG01018708">
    <property type="protein sequence ID" value="CEK65573.1"/>
    <property type="molecule type" value="Transcribed_RNA"/>
</dbReference>
<evidence type="ECO:0000313" key="6">
    <source>
        <dbReference type="EMBL" id="CEK65573.1"/>
    </source>
</evidence>
<dbReference type="EC" id="1.1.1.100" evidence="2"/>
<dbReference type="PROSITE" id="PS00061">
    <property type="entry name" value="ADH_SHORT"/>
    <property type="match status" value="1"/>
</dbReference>
<keyword evidence="3" id="KW-0560">Oxidoreductase</keyword>
<dbReference type="InterPro" id="IPR020904">
    <property type="entry name" value="Sc_DH/Rdtase_CS"/>
</dbReference>
<protein>
    <recommendedName>
        <fullName evidence="2">3-oxoacyl-[acyl-carrier-protein] reductase</fullName>
        <ecNumber evidence="2">1.1.1.100</ecNumber>
    </recommendedName>
</protein>
<comment type="catalytic activity">
    <reaction evidence="4">
        <text>a (3R)-hydroxyacyl-[ACP] + NADP(+) = a 3-oxoacyl-[ACP] + NADPH + H(+)</text>
        <dbReference type="Rhea" id="RHEA:17397"/>
        <dbReference type="Rhea" id="RHEA-COMP:9916"/>
        <dbReference type="Rhea" id="RHEA-COMP:9945"/>
        <dbReference type="ChEBI" id="CHEBI:15378"/>
        <dbReference type="ChEBI" id="CHEBI:57783"/>
        <dbReference type="ChEBI" id="CHEBI:58349"/>
        <dbReference type="ChEBI" id="CHEBI:78776"/>
        <dbReference type="ChEBI" id="CHEBI:78827"/>
        <dbReference type="EC" id="1.1.1.100"/>
    </reaction>
</comment>